<dbReference type="GO" id="GO:0000976">
    <property type="term" value="F:transcription cis-regulatory region binding"/>
    <property type="evidence" value="ECO:0007669"/>
    <property type="project" value="TreeGrafter"/>
</dbReference>
<dbReference type="PANTHER" id="PTHR30055:SF234">
    <property type="entry name" value="HTH-TYPE TRANSCRIPTIONAL REGULATOR BETI"/>
    <property type="match status" value="1"/>
</dbReference>
<dbReference type="Gene3D" id="1.10.357.10">
    <property type="entry name" value="Tetracycline Repressor, domain 2"/>
    <property type="match status" value="1"/>
</dbReference>
<accession>A0A2T4UK71</accession>
<feature type="domain" description="HTH tetR-type" evidence="5">
    <location>
        <begin position="16"/>
        <end position="76"/>
    </location>
</feature>
<feature type="DNA-binding region" description="H-T-H motif" evidence="4">
    <location>
        <begin position="39"/>
        <end position="58"/>
    </location>
</feature>
<keyword evidence="2 4" id="KW-0238">DNA-binding</keyword>
<dbReference type="OrthoDB" id="4550691at2"/>
<comment type="caution">
    <text evidence="6">The sequence shown here is derived from an EMBL/GenBank/DDBJ whole genome shotgun (WGS) entry which is preliminary data.</text>
</comment>
<dbReference type="GO" id="GO:0003700">
    <property type="term" value="F:DNA-binding transcription factor activity"/>
    <property type="evidence" value="ECO:0007669"/>
    <property type="project" value="TreeGrafter"/>
</dbReference>
<evidence type="ECO:0000256" key="1">
    <source>
        <dbReference type="ARBA" id="ARBA00023015"/>
    </source>
</evidence>
<dbReference type="PANTHER" id="PTHR30055">
    <property type="entry name" value="HTH-TYPE TRANSCRIPTIONAL REGULATOR RUTR"/>
    <property type="match status" value="1"/>
</dbReference>
<evidence type="ECO:0000256" key="4">
    <source>
        <dbReference type="PROSITE-ProRule" id="PRU00335"/>
    </source>
</evidence>
<gene>
    <name evidence="6" type="ORF">C7Y72_08325</name>
</gene>
<evidence type="ECO:0000256" key="2">
    <source>
        <dbReference type="ARBA" id="ARBA00023125"/>
    </source>
</evidence>
<dbReference type="RefSeq" id="WP_107568297.1">
    <property type="nucleotide sequence ID" value="NZ_PYYB01000001.1"/>
</dbReference>
<dbReference type="InterPro" id="IPR036271">
    <property type="entry name" value="Tet_transcr_reg_TetR-rel_C_sf"/>
</dbReference>
<dbReference type="SUPFAM" id="SSF46689">
    <property type="entry name" value="Homeodomain-like"/>
    <property type="match status" value="1"/>
</dbReference>
<dbReference type="PROSITE" id="PS50977">
    <property type="entry name" value="HTH_TETR_2"/>
    <property type="match status" value="1"/>
</dbReference>
<evidence type="ECO:0000313" key="7">
    <source>
        <dbReference type="Proteomes" id="UP000240739"/>
    </source>
</evidence>
<keyword evidence="7" id="KW-1185">Reference proteome</keyword>
<dbReference type="InterPro" id="IPR050109">
    <property type="entry name" value="HTH-type_TetR-like_transc_reg"/>
</dbReference>
<proteinExistence type="predicted"/>
<dbReference type="Pfam" id="PF00440">
    <property type="entry name" value="TetR_N"/>
    <property type="match status" value="1"/>
</dbReference>
<dbReference type="InterPro" id="IPR001647">
    <property type="entry name" value="HTH_TetR"/>
</dbReference>
<keyword evidence="1" id="KW-0805">Transcription regulation</keyword>
<name>A0A2T4UK71_9ACTN</name>
<dbReference type="EMBL" id="PYYB01000001">
    <property type="protein sequence ID" value="PTL59654.1"/>
    <property type="molecule type" value="Genomic_DNA"/>
</dbReference>
<dbReference type="Proteomes" id="UP000240739">
    <property type="component" value="Unassembled WGS sequence"/>
</dbReference>
<dbReference type="SUPFAM" id="SSF48498">
    <property type="entry name" value="Tetracyclin repressor-like, C-terminal domain"/>
    <property type="match status" value="1"/>
</dbReference>
<keyword evidence="3" id="KW-0804">Transcription</keyword>
<protein>
    <recommendedName>
        <fullName evidence="5">HTH tetR-type domain-containing protein</fullName>
    </recommendedName>
</protein>
<evidence type="ECO:0000313" key="6">
    <source>
        <dbReference type="EMBL" id="PTL59654.1"/>
    </source>
</evidence>
<organism evidence="6 7">
    <name type="scientific">Paraconexibacter algicola</name>
    <dbReference type="NCBI Taxonomy" id="2133960"/>
    <lineage>
        <taxon>Bacteria</taxon>
        <taxon>Bacillati</taxon>
        <taxon>Actinomycetota</taxon>
        <taxon>Thermoleophilia</taxon>
        <taxon>Solirubrobacterales</taxon>
        <taxon>Paraconexibacteraceae</taxon>
        <taxon>Paraconexibacter</taxon>
    </lineage>
</organism>
<evidence type="ECO:0000259" key="5">
    <source>
        <dbReference type="PROSITE" id="PS50977"/>
    </source>
</evidence>
<dbReference type="InterPro" id="IPR009057">
    <property type="entry name" value="Homeodomain-like_sf"/>
</dbReference>
<reference evidence="6 7" key="1">
    <citation type="submission" date="2018-03" db="EMBL/GenBank/DDBJ databases">
        <title>Aquarubrobacter algicola gen. nov., sp. nov., a novel actinobacterium isolated from shallow eutrophic lake during the end of cyanobacterial harmful algal blooms.</title>
        <authorList>
            <person name="Chun S.J."/>
        </authorList>
    </citation>
    <scope>NUCLEOTIDE SEQUENCE [LARGE SCALE GENOMIC DNA]</scope>
    <source>
        <strain evidence="6 7">Seoho-28</strain>
    </source>
</reference>
<evidence type="ECO:0000256" key="3">
    <source>
        <dbReference type="ARBA" id="ARBA00023163"/>
    </source>
</evidence>
<sequence>MAARTRRPYAPRMAVEDRREQLLDAALDVIARDGWQALTMEALAREVDVTRPVVYSAFRDLGAVLAALFARQEERARTVVEQSLPTKEDLADPDAALVRAMGRFVDAVAQDPRGWRLVLLPPDGTPSAIRHVVEQNRQQYADRITELVSWGLEQRGGPAGLDVELAARSILAIIEEAGRLLLVDPERYSAARLEAFVGTIMRALARE</sequence>
<dbReference type="AlphaFoldDB" id="A0A2T4UK71"/>